<accession>A0AAW1VUT3</accession>
<name>A0AAW1VUT3_RUBAR</name>
<reference evidence="2 3" key="1">
    <citation type="journal article" date="2023" name="G3 (Bethesda)">
        <title>A chromosome-length genome assembly and annotation of blackberry (Rubus argutus, cv. 'Hillquist').</title>
        <authorList>
            <person name="Bruna T."/>
            <person name="Aryal R."/>
            <person name="Dudchenko O."/>
            <person name="Sargent D.J."/>
            <person name="Mead D."/>
            <person name="Buti M."/>
            <person name="Cavallini A."/>
            <person name="Hytonen T."/>
            <person name="Andres J."/>
            <person name="Pham M."/>
            <person name="Weisz D."/>
            <person name="Mascagni F."/>
            <person name="Usai G."/>
            <person name="Natali L."/>
            <person name="Bassil N."/>
            <person name="Fernandez G.E."/>
            <person name="Lomsadze A."/>
            <person name="Armour M."/>
            <person name="Olukolu B."/>
            <person name="Poorten T."/>
            <person name="Britton C."/>
            <person name="Davik J."/>
            <person name="Ashrafi H."/>
            <person name="Aiden E.L."/>
            <person name="Borodovsky M."/>
            <person name="Worthington M."/>
        </authorList>
    </citation>
    <scope>NUCLEOTIDE SEQUENCE [LARGE SCALE GENOMIC DNA]</scope>
    <source>
        <strain evidence="2">PI 553951</strain>
    </source>
</reference>
<gene>
    <name evidence="2" type="ORF">M0R45_035624</name>
</gene>
<dbReference type="AlphaFoldDB" id="A0AAW1VUT3"/>
<sequence>MTEPKIPALHPSISNPSPSPCRRTPWCRAQLRQSALHRRVFLETPRHHHVDRSCPASTKPVLLSRAAQSPSSHPRAVTTEASPQARRT</sequence>
<evidence type="ECO:0000256" key="1">
    <source>
        <dbReference type="SAM" id="MobiDB-lite"/>
    </source>
</evidence>
<organism evidence="2 3">
    <name type="scientific">Rubus argutus</name>
    <name type="common">Southern blackberry</name>
    <dbReference type="NCBI Taxonomy" id="59490"/>
    <lineage>
        <taxon>Eukaryota</taxon>
        <taxon>Viridiplantae</taxon>
        <taxon>Streptophyta</taxon>
        <taxon>Embryophyta</taxon>
        <taxon>Tracheophyta</taxon>
        <taxon>Spermatophyta</taxon>
        <taxon>Magnoliopsida</taxon>
        <taxon>eudicotyledons</taxon>
        <taxon>Gunneridae</taxon>
        <taxon>Pentapetalae</taxon>
        <taxon>rosids</taxon>
        <taxon>fabids</taxon>
        <taxon>Rosales</taxon>
        <taxon>Rosaceae</taxon>
        <taxon>Rosoideae</taxon>
        <taxon>Rosoideae incertae sedis</taxon>
        <taxon>Rubus</taxon>
    </lineage>
</organism>
<dbReference type="Proteomes" id="UP001457282">
    <property type="component" value="Unassembled WGS sequence"/>
</dbReference>
<comment type="caution">
    <text evidence="2">The sequence shown here is derived from an EMBL/GenBank/DDBJ whole genome shotgun (WGS) entry which is preliminary data.</text>
</comment>
<evidence type="ECO:0000313" key="2">
    <source>
        <dbReference type="EMBL" id="KAK9911731.1"/>
    </source>
</evidence>
<feature type="region of interest" description="Disordered" evidence="1">
    <location>
        <begin position="47"/>
        <end position="88"/>
    </location>
</feature>
<proteinExistence type="predicted"/>
<feature type="region of interest" description="Disordered" evidence="1">
    <location>
        <begin position="1"/>
        <end position="22"/>
    </location>
</feature>
<dbReference type="EMBL" id="JBEDUW010000007">
    <property type="protein sequence ID" value="KAK9911731.1"/>
    <property type="molecule type" value="Genomic_DNA"/>
</dbReference>
<keyword evidence="3" id="KW-1185">Reference proteome</keyword>
<evidence type="ECO:0000313" key="3">
    <source>
        <dbReference type="Proteomes" id="UP001457282"/>
    </source>
</evidence>
<protein>
    <submittedName>
        <fullName evidence="2">Uncharacterized protein</fullName>
    </submittedName>
</protein>